<evidence type="ECO:0000256" key="12">
    <source>
        <dbReference type="ARBA" id="ARBA00023055"/>
    </source>
</evidence>
<feature type="transmembrane region" description="Helical" evidence="19">
    <location>
        <begin position="597"/>
        <end position="616"/>
    </location>
</feature>
<feature type="transmembrane region" description="Helical" evidence="19">
    <location>
        <begin position="1235"/>
        <end position="1256"/>
    </location>
</feature>
<evidence type="ECO:0000256" key="18">
    <source>
        <dbReference type="PIRSR" id="PIRSR606539-3"/>
    </source>
</evidence>
<evidence type="ECO:0000256" key="19">
    <source>
        <dbReference type="RuleBase" id="RU362033"/>
    </source>
</evidence>
<keyword evidence="11 19" id="KW-1133">Transmembrane helix</keyword>
<dbReference type="GO" id="GO:0045332">
    <property type="term" value="P:phospholipid translocation"/>
    <property type="evidence" value="ECO:0007669"/>
    <property type="project" value="TreeGrafter"/>
</dbReference>
<dbReference type="PANTHER" id="PTHR24092">
    <property type="entry name" value="PROBABLE PHOSPHOLIPID-TRANSPORTING ATPASE"/>
    <property type="match status" value="1"/>
</dbReference>
<comment type="catalytic activity">
    <reaction evidence="15">
        <text>a 1,2-diacyl-sn-glycero-3-phosphoethanolamine(out) + ATP + H2O = a 1,2-diacyl-sn-glycero-3-phosphoethanolamine(in) + ADP + phosphate + H(+)</text>
        <dbReference type="Rhea" id="RHEA:66132"/>
        <dbReference type="ChEBI" id="CHEBI:15377"/>
        <dbReference type="ChEBI" id="CHEBI:15378"/>
        <dbReference type="ChEBI" id="CHEBI:30616"/>
        <dbReference type="ChEBI" id="CHEBI:43474"/>
        <dbReference type="ChEBI" id="CHEBI:64612"/>
        <dbReference type="ChEBI" id="CHEBI:456216"/>
    </reaction>
    <physiologicalReaction direction="left-to-right" evidence="15">
        <dbReference type="Rhea" id="RHEA:66133"/>
    </physiologicalReaction>
</comment>
<feature type="binding site" evidence="17">
    <location>
        <position position="685"/>
    </location>
    <ligand>
        <name>ATP</name>
        <dbReference type="ChEBI" id="CHEBI:30616"/>
    </ligand>
</feature>
<feature type="binding site" evidence="17">
    <location>
        <position position="963"/>
    </location>
    <ligand>
        <name>ATP</name>
        <dbReference type="ChEBI" id="CHEBI:30616"/>
    </ligand>
</feature>
<keyword evidence="10 19" id="KW-1278">Translocase</keyword>
<feature type="binding site" evidence="17">
    <location>
        <position position="1044"/>
    </location>
    <ligand>
        <name>ATP</name>
        <dbReference type="ChEBI" id="CHEBI:30616"/>
    </ligand>
</feature>
<dbReference type="InterPro" id="IPR059000">
    <property type="entry name" value="ATPase_P-type_domA"/>
</dbReference>
<dbReference type="HOGENOM" id="CLU_000846_6_0_1"/>
<organism evidence="24">
    <name type="scientific">Microbotryum lychnidis-dioicae (strain p1A1 Lamole / MvSl-1064)</name>
    <name type="common">Anther smut fungus</name>
    <dbReference type="NCBI Taxonomy" id="683840"/>
    <lineage>
        <taxon>Eukaryota</taxon>
        <taxon>Fungi</taxon>
        <taxon>Dikarya</taxon>
        <taxon>Basidiomycota</taxon>
        <taxon>Pucciniomycotina</taxon>
        <taxon>Microbotryomycetes</taxon>
        <taxon>Microbotryales</taxon>
        <taxon>Microbotryaceae</taxon>
        <taxon>Microbotryum</taxon>
    </lineage>
</organism>
<dbReference type="SUPFAM" id="SSF81653">
    <property type="entry name" value="Calcium ATPase, transduction domain A"/>
    <property type="match status" value="1"/>
</dbReference>
<feature type="domain" description="P-type ATPase A" evidence="21">
    <location>
        <begin position="416"/>
        <end position="575"/>
    </location>
</feature>
<protein>
    <recommendedName>
        <fullName evidence="19">Phospholipid-transporting ATPase</fullName>
        <ecNumber evidence="19">7.6.2.1</ecNumber>
    </recommendedName>
</protein>
<evidence type="ECO:0000256" key="1">
    <source>
        <dbReference type="ARBA" id="ARBA00001946"/>
    </source>
</evidence>
<evidence type="ECO:0000256" key="2">
    <source>
        <dbReference type="ARBA" id="ARBA00004337"/>
    </source>
</evidence>
<feature type="transmembrane region" description="Helical" evidence="19">
    <location>
        <begin position="1295"/>
        <end position="1315"/>
    </location>
</feature>
<keyword evidence="9 18" id="KW-0460">Magnesium</keyword>
<feature type="compositionally biased region" description="Low complexity" evidence="20">
    <location>
        <begin position="83"/>
        <end position="108"/>
    </location>
</feature>
<dbReference type="SUPFAM" id="SSF56784">
    <property type="entry name" value="HAD-like"/>
    <property type="match status" value="1"/>
</dbReference>
<reference evidence="26" key="1">
    <citation type="submission" date="2010-11" db="EMBL/GenBank/DDBJ databases">
        <title>The genome sequence of Microbotryum violaceum strain p1A1 Lamole.</title>
        <authorList>
            <person name="Cuomo C."/>
            <person name="Perlin M."/>
            <person name="Young S.K."/>
            <person name="Zeng Q."/>
            <person name="Gargeya S."/>
            <person name="Alvarado L."/>
            <person name="Berlin A."/>
            <person name="Chapman S.B."/>
            <person name="Chen Z."/>
            <person name="Freedman E."/>
            <person name="Gellesch M."/>
            <person name="Goldberg J."/>
            <person name="Griggs A."/>
            <person name="Gujja S."/>
            <person name="Heilman E."/>
            <person name="Heiman D."/>
            <person name="Howarth C."/>
            <person name="Mehta T."/>
            <person name="Neiman D."/>
            <person name="Pearson M."/>
            <person name="Roberts A."/>
            <person name="Saif S."/>
            <person name="Shea T."/>
            <person name="Shenoy N."/>
            <person name="Sisk P."/>
            <person name="Stolte C."/>
            <person name="Sykes S."/>
            <person name="White J."/>
            <person name="Yandava C."/>
            <person name="Haas B."/>
            <person name="Nusbaum C."/>
            <person name="Birren B."/>
        </authorList>
    </citation>
    <scope>NUCLEOTIDE SEQUENCE [LARGE SCALE GENOMIC DNA]</scope>
    <source>
        <strain evidence="26">p1A1 Lamole</strain>
    </source>
</reference>
<dbReference type="Pfam" id="PF00122">
    <property type="entry name" value="E1-E2_ATPase"/>
    <property type="match status" value="1"/>
</dbReference>
<dbReference type="InterPro" id="IPR032630">
    <property type="entry name" value="P_typ_ATPase_c"/>
</dbReference>
<comment type="similarity">
    <text evidence="3 19">Belongs to the cation transport ATPase (P-type) (TC 3.A.3) family. Type IV subfamily.</text>
</comment>
<feature type="binding site" evidence="18">
    <location>
        <position position="685"/>
    </location>
    <ligand>
        <name>Mg(2+)</name>
        <dbReference type="ChEBI" id="CHEBI:18420"/>
    </ligand>
</feature>
<feature type="binding site" evidence="17">
    <location>
        <position position="1073"/>
    </location>
    <ligand>
        <name>ATP</name>
        <dbReference type="ChEBI" id="CHEBI:30616"/>
    </ligand>
</feature>
<evidence type="ECO:0000256" key="6">
    <source>
        <dbReference type="ARBA" id="ARBA00022723"/>
    </source>
</evidence>
<feature type="transmembrane region" description="Helical" evidence="19">
    <location>
        <begin position="1263"/>
        <end position="1283"/>
    </location>
</feature>
<dbReference type="Pfam" id="PF16209">
    <property type="entry name" value="PhoLip_ATPase_N"/>
    <property type="match status" value="1"/>
</dbReference>
<dbReference type="InterPro" id="IPR032631">
    <property type="entry name" value="P-type_ATPase_N"/>
</dbReference>
<dbReference type="GO" id="GO:0005886">
    <property type="term" value="C:plasma membrane"/>
    <property type="evidence" value="ECO:0007669"/>
    <property type="project" value="TreeGrafter"/>
</dbReference>
<reference evidence="24" key="2">
    <citation type="submission" date="2010-11" db="EMBL/GenBank/DDBJ databases">
        <authorList>
            <consortium name="The Broad Institute Genome Sequencing Platform"/>
            <person name="Earl A."/>
            <person name="Ward D."/>
            <person name="Feldgarden M."/>
            <person name="Gevers D."/>
            <person name="Butler R."/>
            <person name="Young S.K."/>
            <person name="Zeng Q."/>
            <person name="Gargeya S."/>
            <person name="Fitzgerald M."/>
            <person name="Haas B."/>
            <person name="Abouelleil A."/>
            <person name="Alvarado L."/>
            <person name="Arachchi H.M."/>
            <person name="Berlin A."/>
            <person name="Brown A."/>
            <person name="Chapman S.B."/>
            <person name="Chen Z."/>
            <person name="Dunbar C."/>
            <person name="Freedman E."/>
            <person name="Gearin G."/>
            <person name="Gellesch M."/>
            <person name="Goldberg J."/>
            <person name="Griggs A."/>
            <person name="Gujja S."/>
            <person name="Heilman E."/>
            <person name="Heiman D."/>
            <person name="Howarth C."/>
            <person name="Larson L."/>
            <person name="Lui A."/>
            <person name="MacDonald P.J.P."/>
            <person name="Mehta T."/>
            <person name="Montmayeur A."/>
            <person name="Murphy C."/>
            <person name="Neiman D."/>
            <person name="Pearson M."/>
            <person name="Priest M."/>
            <person name="Roberts A."/>
            <person name="Saif S."/>
            <person name="Shea T."/>
            <person name="Shenoy N."/>
            <person name="Sisk P."/>
            <person name="Stolte C."/>
            <person name="Sykes S."/>
            <person name="White J."/>
            <person name="Yandava C."/>
            <person name="Wortman J."/>
            <person name="Nusbaum C."/>
            <person name="Birren B."/>
        </authorList>
    </citation>
    <scope>NUCLEOTIDE SEQUENCE</scope>
    <source>
        <strain evidence="24">P1A1 Lamole</strain>
    </source>
</reference>
<feature type="binding site" evidence="17">
    <location>
        <position position="1074"/>
    </location>
    <ligand>
        <name>ATP</name>
        <dbReference type="ChEBI" id="CHEBI:30616"/>
    </ligand>
</feature>
<evidence type="ECO:0000313" key="26">
    <source>
        <dbReference type="Proteomes" id="UP000017200"/>
    </source>
</evidence>
<evidence type="ECO:0000256" key="15">
    <source>
        <dbReference type="ARBA" id="ARBA00049128"/>
    </source>
</evidence>
<keyword evidence="8 17" id="KW-0067">ATP-binding</keyword>
<feature type="compositionally biased region" description="Low complexity" evidence="20">
    <location>
        <begin position="16"/>
        <end position="29"/>
    </location>
</feature>
<dbReference type="FunFam" id="3.40.50.1000:FF:000009">
    <property type="entry name" value="Phospholipid-transporting ATPase"/>
    <property type="match status" value="1"/>
</dbReference>
<feature type="binding site" evidence="18">
    <location>
        <position position="687"/>
    </location>
    <ligand>
        <name>Mg(2+)</name>
        <dbReference type="ChEBI" id="CHEBI:18420"/>
    </ligand>
</feature>
<evidence type="ECO:0000256" key="17">
    <source>
        <dbReference type="PIRSR" id="PIRSR606539-2"/>
    </source>
</evidence>
<evidence type="ECO:0000259" key="23">
    <source>
        <dbReference type="Pfam" id="PF16212"/>
    </source>
</evidence>
<dbReference type="FunCoup" id="U5HE09">
    <property type="interactions" value="178"/>
</dbReference>
<feature type="compositionally biased region" description="Polar residues" evidence="20">
    <location>
        <begin position="120"/>
        <end position="154"/>
    </location>
</feature>
<feature type="binding site" evidence="17">
    <location>
        <position position="964"/>
    </location>
    <ligand>
        <name>ATP</name>
        <dbReference type="ChEBI" id="CHEBI:30616"/>
    </ligand>
</feature>
<dbReference type="PROSITE" id="PS00154">
    <property type="entry name" value="ATPASE_E1_E2"/>
    <property type="match status" value="1"/>
</dbReference>
<feature type="domain" description="P-type ATPase N-terminal" evidence="22">
    <location>
        <begin position="287"/>
        <end position="342"/>
    </location>
</feature>
<dbReference type="Pfam" id="PF16212">
    <property type="entry name" value="PhoLip_ATPase_C"/>
    <property type="match status" value="1"/>
</dbReference>
<keyword evidence="13 19" id="KW-0472">Membrane</keyword>
<dbReference type="EMBL" id="GL541713">
    <property type="protein sequence ID" value="KDE04200.1"/>
    <property type="molecule type" value="Genomic_DNA"/>
</dbReference>
<dbReference type="GO" id="GO:0006890">
    <property type="term" value="P:retrograde vesicle-mediated transport, Golgi to endoplasmic reticulum"/>
    <property type="evidence" value="ECO:0007669"/>
    <property type="project" value="TreeGrafter"/>
</dbReference>
<evidence type="ECO:0000256" key="8">
    <source>
        <dbReference type="ARBA" id="ARBA00022840"/>
    </source>
</evidence>
<reference evidence="24 26" key="3">
    <citation type="journal article" date="2015" name="BMC Genomics">
        <title>Sex and parasites: genomic and transcriptomic analysis of Microbotryum lychnidis-dioicae, the biotrophic and plant-castrating anther smut fungus.</title>
        <authorList>
            <person name="Perlin M.H."/>
            <person name="Amselem J."/>
            <person name="Fontanillas E."/>
            <person name="Toh S.S."/>
            <person name="Chen Z."/>
            <person name="Goldberg J."/>
            <person name="Duplessis S."/>
            <person name="Henrissat B."/>
            <person name="Young S."/>
            <person name="Zeng Q."/>
            <person name="Aguileta G."/>
            <person name="Petit E."/>
            <person name="Badouin H."/>
            <person name="Andrews J."/>
            <person name="Razeeq D."/>
            <person name="Gabaldon T."/>
            <person name="Quesneville H."/>
            <person name="Giraud T."/>
            <person name="Hood M.E."/>
            <person name="Schultz D.J."/>
            <person name="Cuomo C.A."/>
        </authorList>
    </citation>
    <scope>NUCLEOTIDE SEQUENCE [LARGE SCALE GENOMIC DNA]</scope>
    <source>
        <strain evidence="24">P1A1 Lamole</strain>
        <strain evidence="26">p1A1 Lamole</strain>
    </source>
</reference>
<dbReference type="SFLD" id="SFLDF00027">
    <property type="entry name" value="p-type_atpase"/>
    <property type="match status" value="1"/>
</dbReference>
<dbReference type="SUPFAM" id="SSF81660">
    <property type="entry name" value="Metal cation-transporting ATPase, ATP-binding domain N"/>
    <property type="match status" value="1"/>
</dbReference>
<dbReference type="OrthoDB" id="377733at2759"/>
<evidence type="ECO:0000313" key="24">
    <source>
        <dbReference type="EMBL" id="KDE04200.1"/>
    </source>
</evidence>
<feature type="binding site" evidence="18">
    <location>
        <position position="1070"/>
    </location>
    <ligand>
        <name>Mg(2+)</name>
        <dbReference type="ChEBI" id="CHEBI:18420"/>
    </ligand>
</feature>
<gene>
    <name evidence="24" type="ORF">MVLG_05360</name>
</gene>
<comment type="subcellular location">
    <subcellularLocation>
        <location evidence="2">Endosome membrane</location>
        <topology evidence="2">Multi-pass membrane protein</topology>
    </subcellularLocation>
    <subcellularLocation>
        <location evidence="19">Membrane</location>
        <topology evidence="19">Multi-pass membrane protein</topology>
    </subcellularLocation>
</comment>
<keyword evidence="26" id="KW-1185">Reference proteome</keyword>
<dbReference type="GO" id="GO:0016887">
    <property type="term" value="F:ATP hydrolysis activity"/>
    <property type="evidence" value="ECO:0007669"/>
    <property type="project" value="InterPro"/>
</dbReference>
<dbReference type="OMA" id="IAITTWH"/>
<evidence type="ECO:0000256" key="13">
    <source>
        <dbReference type="ARBA" id="ARBA00023136"/>
    </source>
</evidence>
<accession>U5HE09</accession>
<evidence type="ECO:0000256" key="4">
    <source>
        <dbReference type="ARBA" id="ARBA00022448"/>
    </source>
</evidence>
<dbReference type="InterPro" id="IPR018303">
    <property type="entry name" value="ATPase_P-typ_P_site"/>
</dbReference>
<feature type="binding site" evidence="17">
    <location>
        <position position="881"/>
    </location>
    <ligand>
        <name>ATP</name>
        <dbReference type="ChEBI" id="CHEBI:30616"/>
    </ligand>
</feature>
<dbReference type="Pfam" id="PF08282">
    <property type="entry name" value="Hydrolase_3"/>
    <property type="match status" value="1"/>
</dbReference>
<comment type="catalytic activity">
    <reaction evidence="14 19">
        <text>ATP + H2O + phospholipidSide 1 = ADP + phosphate + phospholipidSide 2.</text>
        <dbReference type="EC" id="7.6.2.1"/>
    </reaction>
</comment>
<feature type="binding site" evidence="17">
    <location>
        <position position="687"/>
    </location>
    <ligand>
        <name>ATP</name>
        <dbReference type="ChEBI" id="CHEBI:30616"/>
    </ligand>
</feature>
<dbReference type="InterPro" id="IPR006539">
    <property type="entry name" value="P-type_ATPase_IV"/>
</dbReference>
<dbReference type="CDD" id="cd07541">
    <property type="entry name" value="P-type_ATPase_APLT_Neo1-like"/>
    <property type="match status" value="1"/>
</dbReference>
<feature type="region of interest" description="Disordered" evidence="20">
    <location>
        <begin position="396"/>
        <end position="420"/>
    </location>
</feature>
<feature type="compositionally biased region" description="Pro residues" evidence="20">
    <location>
        <begin position="30"/>
        <end position="39"/>
    </location>
</feature>
<dbReference type="FunFam" id="3.40.1110.10:FF:000085">
    <property type="entry name" value="Phospholipid-transporting ATPase"/>
    <property type="match status" value="1"/>
</dbReference>
<dbReference type="STRING" id="683840.U5HE09"/>
<dbReference type="InterPro" id="IPR023299">
    <property type="entry name" value="ATPase_P-typ_cyto_dom_N"/>
</dbReference>
<evidence type="ECO:0000256" key="9">
    <source>
        <dbReference type="ARBA" id="ARBA00022842"/>
    </source>
</evidence>
<dbReference type="Gene3D" id="2.70.150.10">
    <property type="entry name" value="Calcium-transporting ATPase, cytoplasmic transduction domain A"/>
    <property type="match status" value="1"/>
</dbReference>
<dbReference type="InterPro" id="IPR023214">
    <property type="entry name" value="HAD_sf"/>
</dbReference>
<dbReference type="PANTHER" id="PTHR24092:SF5">
    <property type="entry name" value="PHOSPHOLIPID-TRANSPORTING ATPASE"/>
    <property type="match status" value="1"/>
</dbReference>
<evidence type="ECO:0000256" key="11">
    <source>
        <dbReference type="ARBA" id="ARBA00022989"/>
    </source>
</evidence>
<evidence type="ECO:0000256" key="5">
    <source>
        <dbReference type="ARBA" id="ARBA00022692"/>
    </source>
</evidence>
<comment type="cofactor">
    <cofactor evidence="1 18">
        <name>Mg(2+)</name>
        <dbReference type="ChEBI" id="CHEBI:18420"/>
    </cofactor>
</comment>
<dbReference type="InterPro" id="IPR044492">
    <property type="entry name" value="P_typ_ATPase_HD_dom"/>
</dbReference>
<name>U5HE09_USTV1</name>
<dbReference type="NCBIfam" id="TIGR01494">
    <property type="entry name" value="ATPase_P-type"/>
    <property type="match status" value="2"/>
</dbReference>
<feature type="transmembrane region" description="Helical" evidence="19">
    <location>
        <begin position="1209"/>
        <end position="1229"/>
    </location>
</feature>
<feature type="binding site" evidence="17">
    <location>
        <position position="852"/>
    </location>
    <ligand>
        <name>ATP</name>
        <dbReference type="ChEBI" id="CHEBI:30616"/>
    </ligand>
</feature>
<evidence type="ECO:0000259" key="21">
    <source>
        <dbReference type="Pfam" id="PF00122"/>
    </source>
</evidence>
<evidence type="ECO:0000256" key="7">
    <source>
        <dbReference type="ARBA" id="ARBA00022741"/>
    </source>
</evidence>
<feature type="binding site" evidence="17">
    <location>
        <position position="786"/>
    </location>
    <ligand>
        <name>ATP</name>
        <dbReference type="ChEBI" id="CHEBI:30616"/>
    </ligand>
</feature>
<dbReference type="GO" id="GO:0005524">
    <property type="term" value="F:ATP binding"/>
    <property type="evidence" value="ECO:0007669"/>
    <property type="project" value="UniProtKB-UniRule"/>
</dbReference>
<dbReference type="GO" id="GO:0010008">
    <property type="term" value="C:endosome membrane"/>
    <property type="evidence" value="ECO:0007669"/>
    <property type="project" value="UniProtKB-SubCell"/>
</dbReference>
<evidence type="ECO:0000256" key="14">
    <source>
        <dbReference type="ARBA" id="ARBA00034036"/>
    </source>
</evidence>
<dbReference type="EMBL" id="AEIJ01000558">
    <property type="status" value="NOT_ANNOTATED_CDS"/>
    <property type="molecule type" value="Genomic_DNA"/>
</dbReference>
<keyword evidence="12" id="KW-0445">Lipid transport</keyword>
<dbReference type="GO" id="GO:0006897">
    <property type="term" value="P:endocytosis"/>
    <property type="evidence" value="ECO:0007669"/>
    <property type="project" value="TreeGrafter"/>
</dbReference>
<dbReference type="InterPro" id="IPR001757">
    <property type="entry name" value="P_typ_ATPase"/>
</dbReference>
<evidence type="ECO:0000256" key="3">
    <source>
        <dbReference type="ARBA" id="ARBA00008109"/>
    </source>
</evidence>
<dbReference type="EC" id="7.6.2.1" evidence="19"/>
<dbReference type="Gene3D" id="3.40.1110.10">
    <property type="entry name" value="Calcium-transporting ATPase, cytoplasmic domain N"/>
    <property type="match status" value="1"/>
</dbReference>
<feature type="compositionally biased region" description="Low complexity" evidence="20">
    <location>
        <begin position="397"/>
        <end position="414"/>
    </location>
</feature>
<feature type="transmembrane region" description="Helical" evidence="19">
    <location>
        <begin position="622"/>
        <end position="641"/>
    </location>
</feature>
<feature type="domain" description="P-type ATPase C-terminal" evidence="23">
    <location>
        <begin position="1097"/>
        <end position="1325"/>
    </location>
</feature>
<reference evidence="25" key="4">
    <citation type="submission" date="2015-06" db="UniProtKB">
        <authorList>
            <consortium name="EnsemblFungi"/>
        </authorList>
    </citation>
    <scope>IDENTIFICATION</scope>
</reference>
<feature type="binding site" evidence="17">
    <location>
        <position position="1050"/>
    </location>
    <ligand>
        <name>ATP</name>
        <dbReference type="ChEBI" id="CHEBI:30616"/>
    </ligand>
</feature>
<dbReference type="SUPFAM" id="SSF81665">
    <property type="entry name" value="Calcium ATPase, transmembrane domain M"/>
    <property type="match status" value="1"/>
</dbReference>
<dbReference type="NCBIfam" id="TIGR01652">
    <property type="entry name" value="ATPase-Plipid"/>
    <property type="match status" value="1"/>
</dbReference>
<dbReference type="Pfam" id="PF13246">
    <property type="entry name" value="Cation_ATPase"/>
    <property type="match status" value="1"/>
</dbReference>
<dbReference type="InParanoid" id="U5HE09"/>
<evidence type="ECO:0000256" key="20">
    <source>
        <dbReference type="SAM" id="MobiDB-lite"/>
    </source>
</evidence>
<feature type="transmembrane region" description="Helical" evidence="19">
    <location>
        <begin position="1131"/>
        <end position="1151"/>
    </location>
</feature>
<sequence>MKPSHAPVLVPVLVPSSTSSAARSISSSSPPSPSNPPSPNSARDVPLLRLDQHRSSAAAAAQNPPPQATSTSSPVRRQATMHAAPSPSASSVSSSSSSTHPTTSKSTTLLQNNPRERKQSNPLRQFRSNASLGTSPSPTTPFKQNTTLVTSSRFGSAYLGTGPNPKGKDRYADAPEGGAATENAHGHGEGAGGGDEEEEEERDLMAKGRPGMRGRGESEGGFDEGWTNDRLQQQEEEEMGLLVGKKNAVWSRQGSAASAQRAPSFLIKTAQENTKPSKKSRTILFNSRGVSGAPKYPPNLVKNQKYNVLTFVPMVLYEQFKFFYNLYFLLVALSQFVPALRIGFLATYIVPLSFVLAVTISKEAFDEYKRYLRDASANATKYNVLVDAATSGRAYPNSHHASEAANEARSSSSAPLKPTPSAKLKVGDLVHLEKNERVPADILLLRTSDPSGSCFVRTDQLDGETDWKLRLAVERTQRLSNDAALLKIEAEVYADSPSKDIHNFVGTMTARIRSSGTESSMNEDEIDALEQGEGAQAEESIRTEPLTAENMLWANTVLAAGSAVGMAVYTGKETRAVMNTSQPGTKTGLLDDEINRLAKILCGCTFTLSVILVALNGFRGNWAIYVFRFLILFSSIIPISLRVNLDMGKTVYAHQIMNDSEIPETIVRTSTLPEELGRIEYLLSDKTGTLTQNEMELKKLHLGTMSYAVDSMDEVAHQLSMALGLTNEERRAGTTLTTGVALATRGRRDMSSRVKDVVLALALCHNVTPAVDDDGSITYQASSPDEVAIVRWTESVGLTLSNRDRTSMSLRTSTGQAFSFDILEVFPFTSESKRMGIVIRDRKTGEIFFYQKGADAVMAKIVVYNDWLEEECGNMAREGLRTLVMARKRLSEEAWARFDEAHREAKVALGDRAASIQRVIGEHLERDLELLGVTGVEDKLQDDVKMTIELLRNAGIKIWMLTGDKIETATCIAISTKLVSRNQFIHQVAKLKSPADARDELDFLRTKLDCCLVIDGESLQLCIEHFREDFIALSTKLSTVVACRCSPTQKADVARLIRAYTKKRVCCIGDGGNDVSMIQAADVGVGIVGKEGRQASLAADFSINQFSYLTKLLVWHGRNSYKRSAKLAQFVIHRGLIISVVQAVFSSVFYFSPIAIYQGWLMVGYATAYTMLPVFSLVLDRDVNEDVALLYPELYKELTKGRALSYKTFFTWLMISIYQGGTIMIASLVLFESEFLNIVSISFTALVLNELIMVGVEVTTWHTLMILSEVITLGLYVTSILFLPEYFDLNFVMSLPFIWKVGFIVAVSAAPLWIIKLLKGKFAPTQYAKLRDFAA</sequence>
<feature type="binding site" evidence="17">
    <location>
        <position position="828"/>
    </location>
    <ligand>
        <name>ATP</name>
        <dbReference type="ChEBI" id="CHEBI:30616"/>
    </ligand>
</feature>
<dbReference type="SFLD" id="SFLDG00002">
    <property type="entry name" value="C1.7:_P-type_atpase_like"/>
    <property type="match status" value="1"/>
</dbReference>
<dbReference type="GO" id="GO:0000287">
    <property type="term" value="F:magnesium ion binding"/>
    <property type="evidence" value="ECO:0007669"/>
    <property type="project" value="UniProtKB-UniRule"/>
</dbReference>
<dbReference type="InterPro" id="IPR036412">
    <property type="entry name" value="HAD-like_sf"/>
</dbReference>
<keyword evidence="5 19" id="KW-0812">Transmembrane</keyword>
<dbReference type="PRINTS" id="PR00119">
    <property type="entry name" value="CATATPASE"/>
</dbReference>
<feature type="region of interest" description="Disordered" evidence="20">
    <location>
        <begin position="16"/>
        <end position="225"/>
    </location>
</feature>
<feature type="transmembrane region" description="Helical" evidence="19">
    <location>
        <begin position="339"/>
        <end position="360"/>
    </location>
</feature>
<dbReference type="InterPro" id="IPR008250">
    <property type="entry name" value="ATPase_P-typ_transduc_dom_A_sf"/>
</dbReference>
<dbReference type="SFLD" id="SFLDS00003">
    <property type="entry name" value="Haloacid_Dehalogenase"/>
    <property type="match status" value="1"/>
</dbReference>
<keyword evidence="4" id="KW-0813">Transport</keyword>
<evidence type="ECO:0000313" key="25">
    <source>
        <dbReference type="EnsemblFungi" id="MVLG_05360T0"/>
    </source>
</evidence>
<feature type="binding site" evidence="18">
    <location>
        <position position="1074"/>
    </location>
    <ligand>
        <name>Mg(2+)</name>
        <dbReference type="ChEBI" id="CHEBI:18420"/>
    </ligand>
</feature>
<feature type="binding site" evidence="17">
    <location>
        <position position="686"/>
    </location>
    <ligand>
        <name>ATP</name>
        <dbReference type="ChEBI" id="CHEBI:30616"/>
    </ligand>
</feature>
<feature type="transmembrane region" description="Helical" evidence="19">
    <location>
        <begin position="1157"/>
        <end position="1179"/>
    </location>
</feature>
<dbReference type="Proteomes" id="UP000017200">
    <property type="component" value="Unassembled WGS sequence"/>
</dbReference>
<dbReference type="Gene3D" id="3.40.50.1000">
    <property type="entry name" value="HAD superfamily/HAD-like"/>
    <property type="match status" value="1"/>
</dbReference>
<keyword evidence="6 18" id="KW-0479">Metal-binding</keyword>
<feature type="active site" description="4-aspartylphosphate intermediate" evidence="16">
    <location>
        <position position="685"/>
    </location>
</feature>
<dbReference type="InterPro" id="IPR023298">
    <property type="entry name" value="ATPase_P-typ_TM_dom_sf"/>
</dbReference>
<proteinExistence type="inferred from homology"/>
<evidence type="ECO:0000256" key="10">
    <source>
        <dbReference type="ARBA" id="ARBA00022967"/>
    </source>
</evidence>
<evidence type="ECO:0000259" key="22">
    <source>
        <dbReference type="Pfam" id="PF16209"/>
    </source>
</evidence>
<keyword evidence="7 17" id="KW-0547">Nucleotide-binding</keyword>
<dbReference type="GO" id="GO:0140326">
    <property type="term" value="F:ATPase-coupled intramembrane lipid transporter activity"/>
    <property type="evidence" value="ECO:0007669"/>
    <property type="project" value="UniProtKB-EC"/>
</dbReference>
<dbReference type="GO" id="GO:0005802">
    <property type="term" value="C:trans-Golgi network"/>
    <property type="evidence" value="ECO:0007669"/>
    <property type="project" value="TreeGrafter"/>
</dbReference>
<feature type="binding site" evidence="17">
    <location>
        <position position="962"/>
    </location>
    <ligand>
        <name>ATP</name>
        <dbReference type="ChEBI" id="CHEBI:30616"/>
    </ligand>
</feature>
<dbReference type="EnsemblFungi" id="MVLG_05360T0">
    <property type="protein sequence ID" value="MVLG_05360T0"/>
    <property type="gene ID" value="MVLG_05360"/>
</dbReference>
<evidence type="ECO:0000256" key="16">
    <source>
        <dbReference type="PIRSR" id="PIRSR606539-1"/>
    </source>
</evidence>